<evidence type="ECO:0000256" key="1">
    <source>
        <dbReference type="RuleBase" id="RU003682"/>
    </source>
</evidence>
<evidence type="ECO:0000313" key="5">
    <source>
        <dbReference type="Proteomes" id="UP000663864"/>
    </source>
</evidence>
<organism evidence="3 5">
    <name type="scientific">Rotaria sordida</name>
    <dbReference type="NCBI Taxonomy" id="392033"/>
    <lineage>
        <taxon>Eukaryota</taxon>
        <taxon>Metazoa</taxon>
        <taxon>Spiralia</taxon>
        <taxon>Gnathifera</taxon>
        <taxon>Rotifera</taxon>
        <taxon>Eurotatoria</taxon>
        <taxon>Bdelloidea</taxon>
        <taxon>Philodinida</taxon>
        <taxon>Philodinidae</taxon>
        <taxon>Rotaria</taxon>
    </lineage>
</organism>
<dbReference type="InterPro" id="IPR027443">
    <property type="entry name" value="IPNS-like_sf"/>
</dbReference>
<keyword evidence="1" id="KW-0479">Metal-binding</keyword>
<evidence type="ECO:0000313" key="3">
    <source>
        <dbReference type="EMBL" id="CAF1396536.1"/>
    </source>
</evidence>
<dbReference type="GO" id="GO:0046872">
    <property type="term" value="F:metal ion binding"/>
    <property type="evidence" value="ECO:0007669"/>
    <property type="project" value="UniProtKB-KW"/>
</dbReference>
<dbReference type="Pfam" id="PF14226">
    <property type="entry name" value="DIOX_N"/>
    <property type="match status" value="1"/>
</dbReference>
<dbReference type="PROSITE" id="PS51471">
    <property type="entry name" value="FE2OG_OXY"/>
    <property type="match status" value="1"/>
</dbReference>
<dbReference type="InterPro" id="IPR050231">
    <property type="entry name" value="Iron_ascorbate_oxido_reductase"/>
</dbReference>
<dbReference type="InterPro" id="IPR005123">
    <property type="entry name" value="Oxoglu/Fe-dep_dioxygenase_dom"/>
</dbReference>
<dbReference type="EMBL" id="CAJOBD010004649">
    <property type="protein sequence ID" value="CAF4003121.1"/>
    <property type="molecule type" value="Genomic_DNA"/>
</dbReference>
<dbReference type="PANTHER" id="PTHR47990">
    <property type="entry name" value="2-OXOGLUTARATE (2OG) AND FE(II)-DEPENDENT OXYGENASE SUPERFAMILY PROTEIN-RELATED"/>
    <property type="match status" value="1"/>
</dbReference>
<dbReference type="Proteomes" id="UP000663836">
    <property type="component" value="Unassembled WGS sequence"/>
</dbReference>
<name>A0A815KRI5_9BILA</name>
<dbReference type="Pfam" id="PF03171">
    <property type="entry name" value="2OG-FeII_Oxy"/>
    <property type="match status" value="1"/>
</dbReference>
<keyword evidence="1" id="KW-0560">Oxidoreductase</keyword>
<dbReference type="InterPro" id="IPR026992">
    <property type="entry name" value="DIOX_N"/>
</dbReference>
<protein>
    <recommendedName>
        <fullName evidence="2">Fe2OG dioxygenase domain-containing protein</fullName>
    </recommendedName>
</protein>
<reference evidence="3" key="1">
    <citation type="submission" date="2021-02" db="EMBL/GenBank/DDBJ databases">
        <authorList>
            <person name="Nowell W R."/>
        </authorList>
    </citation>
    <scope>NUCLEOTIDE SEQUENCE</scope>
</reference>
<feature type="domain" description="Fe2OG dioxygenase" evidence="2">
    <location>
        <begin position="187"/>
        <end position="284"/>
    </location>
</feature>
<accession>A0A815KRI5</accession>
<dbReference type="InterPro" id="IPR044861">
    <property type="entry name" value="IPNS-like_FE2OG_OXY"/>
</dbReference>
<evidence type="ECO:0000313" key="4">
    <source>
        <dbReference type="EMBL" id="CAF4003121.1"/>
    </source>
</evidence>
<dbReference type="SUPFAM" id="SSF51197">
    <property type="entry name" value="Clavaminate synthase-like"/>
    <property type="match status" value="1"/>
</dbReference>
<dbReference type="AlphaFoldDB" id="A0A815KRI5"/>
<proteinExistence type="inferred from homology"/>
<dbReference type="EMBL" id="CAJNOT010003706">
    <property type="protein sequence ID" value="CAF1396536.1"/>
    <property type="molecule type" value="Genomic_DNA"/>
</dbReference>
<keyword evidence="1" id="KW-0408">Iron</keyword>
<comment type="similarity">
    <text evidence="1">Belongs to the iron/ascorbate-dependent oxidoreductase family.</text>
</comment>
<gene>
    <name evidence="4" type="ORF">JBS370_LOCUS26394</name>
    <name evidence="3" type="ORF">ZHD862_LOCUS32899</name>
</gene>
<comment type="caution">
    <text evidence="3">The sequence shown here is derived from an EMBL/GenBank/DDBJ whole genome shotgun (WGS) entry which is preliminary data.</text>
</comment>
<dbReference type="Gene3D" id="2.60.120.330">
    <property type="entry name" value="B-lactam Antibiotic, Isopenicillin N Synthase, Chain"/>
    <property type="match status" value="1"/>
</dbReference>
<sequence length="324" mass="37417">MYVYTSDNDYNQNQCDDICSIDINEIDMSKFITGTNEEKKEIALLFDKTFHEYGVIRLINNNITSELIDKAKEFFSLNLEAKMKYYVNGPFYDTPGYKPTGLESVANYNGQKKASHPDPTEAFFTAFKSQSKQFNFSIPQLPELFRDVIPEYILKARQLISYIHNIADMALELDENTFDKNYTNDNAIFSLRLTKYFPAKNEEQLALGEHKDYLGFTLVQNDDIPGLEVNVGGRWFRVESKPDTLLLVAGEFIERWTNNYWISILHRVASVKQLRYSAIFFSGPDLNSVIQTLPCEKCIQQQSKYAPITGHKHSEQRRKGATRN</sequence>
<dbReference type="Proteomes" id="UP000663864">
    <property type="component" value="Unassembled WGS sequence"/>
</dbReference>
<dbReference type="GO" id="GO:0016491">
    <property type="term" value="F:oxidoreductase activity"/>
    <property type="evidence" value="ECO:0007669"/>
    <property type="project" value="UniProtKB-KW"/>
</dbReference>
<evidence type="ECO:0000259" key="2">
    <source>
        <dbReference type="PROSITE" id="PS51471"/>
    </source>
</evidence>